<sequence length="140" mass="16117">MWRLLTSASVTAELCEIQVSSLSDLELWANLQETDEELRSILESNAKFSGNLVKVQMPDVARSLYADNSTGINRFYVPLQLDLQRKIHFFQLAASESFIGFRRLKYLLDLPWSRELKPLDIRHFSRSNWAGCAPHSTRNS</sequence>
<dbReference type="OrthoDB" id="120569at2759"/>
<name>A0A4Y2H7R7_ARAVE</name>
<keyword evidence="2" id="KW-1185">Reference proteome</keyword>
<gene>
    <name evidence="1" type="ORF">AVEN_56790_1</name>
</gene>
<proteinExistence type="predicted"/>
<organism evidence="1 2">
    <name type="scientific">Araneus ventricosus</name>
    <name type="common">Orbweaver spider</name>
    <name type="synonym">Epeira ventricosa</name>
    <dbReference type="NCBI Taxonomy" id="182803"/>
    <lineage>
        <taxon>Eukaryota</taxon>
        <taxon>Metazoa</taxon>
        <taxon>Ecdysozoa</taxon>
        <taxon>Arthropoda</taxon>
        <taxon>Chelicerata</taxon>
        <taxon>Arachnida</taxon>
        <taxon>Araneae</taxon>
        <taxon>Araneomorphae</taxon>
        <taxon>Entelegynae</taxon>
        <taxon>Araneoidea</taxon>
        <taxon>Araneidae</taxon>
        <taxon>Araneus</taxon>
    </lineage>
</organism>
<dbReference type="AlphaFoldDB" id="A0A4Y2H7R7"/>
<dbReference type="EMBL" id="BGPR01001803">
    <property type="protein sequence ID" value="GBM62160.1"/>
    <property type="molecule type" value="Genomic_DNA"/>
</dbReference>
<reference evidence="1 2" key="1">
    <citation type="journal article" date="2019" name="Sci. Rep.">
        <title>Orb-weaving spider Araneus ventricosus genome elucidates the spidroin gene catalogue.</title>
        <authorList>
            <person name="Kono N."/>
            <person name="Nakamura H."/>
            <person name="Ohtoshi R."/>
            <person name="Moran D.A.P."/>
            <person name="Shinohara A."/>
            <person name="Yoshida Y."/>
            <person name="Fujiwara M."/>
            <person name="Mori M."/>
            <person name="Tomita M."/>
            <person name="Arakawa K."/>
        </authorList>
    </citation>
    <scope>NUCLEOTIDE SEQUENCE [LARGE SCALE GENOMIC DNA]</scope>
</reference>
<dbReference type="Proteomes" id="UP000499080">
    <property type="component" value="Unassembled WGS sequence"/>
</dbReference>
<comment type="caution">
    <text evidence="1">The sequence shown here is derived from an EMBL/GenBank/DDBJ whole genome shotgun (WGS) entry which is preliminary data.</text>
</comment>
<accession>A0A4Y2H7R7</accession>
<protein>
    <submittedName>
        <fullName evidence="1">Uncharacterized protein</fullName>
    </submittedName>
</protein>
<evidence type="ECO:0000313" key="1">
    <source>
        <dbReference type="EMBL" id="GBM62160.1"/>
    </source>
</evidence>
<evidence type="ECO:0000313" key="2">
    <source>
        <dbReference type="Proteomes" id="UP000499080"/>
    </source>
</evidence>